<dbReference type="Proteomes" id="UP001235939">
    <property type="component" value="Chromosome 18"/>
</dbReference>
<feature type="region of interest" description="Disordered" evidence="1">
    <location>
        <begin position="16"/>
        <end position="51"/>
    </location>
</feature>
<feature type="compositionally biased region" description="Basic and acidic residues" evidence="1">
    <location>
        <begin position="32"/>
        <end position="44"/>
    </location>
</feature>
<dbReference type="EMBL" id="CP092880">
    <property type="protein sequence ID" value="UYV79888.1"/>
    <property type="molecule type" value="Genomic_DNA"/>
</dbReference>
<dbReference type="PANTHER" id="PTHR47331">
    <property type="entry name" value="PHD-TYPE DOMAIN-CONTAINING PROTEIN"/>
    <property type="match status" value="1"/>
</dbReference>
<sequence length="777" mass="88032">MRETCRTQIRFSHCRGPHHTALHPPRQVSMGNRDHGKTDRRNTEEPQSLPGEQEVALSGMHVRTAILKALLATARVRIVGPQSVGITVRALLDQGSQSFFVHQDLLHHLTVPVQKVNTQIYGINDTRGEHVKQMVSLMKKILMDKERLRPLIQQRPHRDSYALIGIVQPDSLIAPDFKYDEKTQLCAQKTRLGWIISGKLPSEGEGSPHMVYNIRVNYEENLDSILRRFWEVKEVPIRPAKSGADEFCEELYKTKVKRKKKQLVGDISFLSLLTRSLERRLAKKVPLKEEYQLFMREYIKLGHMTPLPELVAETSCEKMYRQVLVCPTDAARQKILWKETSNEPRIPYRLNTVTYGTSPAPFLDLRTLIQLAIDEGSQYPRAAGALRHFQEPTQGDEISKRGMLSLVGKQYDPMGWSAPVIMVGKIMIQRFGVAGKDWDATIDGPIKEQWKKFREQLGCLRKVRIPRWLGLMVIQDIQLHGFSDASEDAYAAAVYIRISGSDSIRAELVAVKTLLGPVRQISIPRLELGAGVLLTRLITHILTVVRLDLGTIVSWTDATIFLAWIKTIARTVVGKRVSEMQTSRQIQEWRHVPSGENPADLASRGVLGSMIGSSRLWWKGPSWLILSRNQWPKMPTITGYTPGYLIRLETGRISLSVTALKLTLKYWLRVLNMSSDRLPRVCFNRTRELSNASGTPIGFIKKLTNLLNNNGSPALVSCDDPETLRSANTGLLKTAADQSIQNDLTRMDKSRLYSHYKDIHISFMTEGYLLGDFPFPG</sequence>
<dbReference type="InterPro" id="IPR008042">
    <property type="entry name" value="Retrotrans_Pao"/>
</dbReference>
<keyword evidence="3" id="KW-1185">Reference proteome</keyword>
<name>A0ABY6LJ41_9ARAC</name>
<organism evidence="2 3">
    <name type="scientific">Cordylochernes scorpioides</name>
    <dbReference type="NCBI Taxonomy" id="51811"/>
    <lineage>
        <taxon>Eukaryota</taxon>
        <taxon>Metazoa</taxon>
        <taxon>Ecdysozoa</taxon>
        <taxon>Arthropoda</taxon>
        <taxon>Chelicerata</taxon>
        <taxon>Arachnida</taxon>
        <taxon>Pseudoscorpiones</taxon>
        <taxon>Cheliferoidea</taxon>
        <taxon>Chernetidae</taxon>
        <taxon>Cordylochernes</taxon>
    </lineage>
</organism>
<gene>
    <name evidence="2" type="ORF">LAZ67_18000987</name>
</gene>
<proteinExistence type="predicted"/>
<evidence type="ECO:0000313" key="3">
    <source>
        <dbReference type="Proteomes" id="UP001235939"/>
    </source>
</evidence>
<reference evidence="2 3" key="1">
    <citation type="submission" date="2022-01" db="EMBL/GenBank/DDBJ databases">
        <title>A chromosomal length assembly of Cordylochernes scorpioides.</title>
        <authorList>
            <person name="Zeh D."/>
            <person name="Zeh J."/>
        </authorList>
    </citation>
    <scope>NUCLEOTIDE SEQUENCE [LARGE SCALE GENOMIC DNA]</scope>
    <source>
        <strain evidence="2">IN4F17</strain>
        <tissue evidence="2">Whole Body</tissue>
    </source>
</reference>
<evidence type="ECO:0000256" key="1">
    <source>
        <dbReference type="SAM" id="MobiDB-lite"/>
    </source>
</evidence>
<dbReference type="Pfam" id="PF05380">
    <property type="entry name" value="Peptidase_A17"/>
    <property type="match status" value="1"/>
</dbReference>
<evidence type="ECO:0000313" key="2">
    <source>
        <dbReference type="EMBL" id="UYV79888.1"/>
    </source>
</evidence>
<accession>A0ABY6LJ41</accession>
<evidence type="ECO:0008006" key="4">
    <source>
        <dbReference type="Google" id="ProtNLM"/>
    </source>
</evidence>
<protein>
    <recommendedName>
        <fullName evidence="4">Peptidase aspartic putative domain-containing protein</fullName>
    </recommendedName>
</protein>